<dbReference type="Proteomes" id="UP000669179">
    <property type="component" value="Unassembled WGS sequence"/>
</dbReference>
<proteinExistence type="predicted"/>
<accession>A0A939TBP4</accession>
<evidence type="ECO:0000313" key="3">
    <source>
        <dbReference type="Proteomes" id="UP000669179"/>
    </source>
</evidence>
<reference evidence="2" key="1">
    <citation type="submission" date="2021-03" db="EMBL/GenBank/DDBJ databases">
        <authorList>
            <person name="Kanchanasin P."/>
            <person name="Saeng-In P."/>
            <person name="Phongsopitanun W."/>
            <person name="Yuki M."/>
            <person name="Kudo T."/>
            <person name="Ohkuma M."/>
            <person name="Tanasupawat S."/>
        </authorList>
    </citation>
    <scope>NUCLEOTIDE SEQUENCE</scope>
    <source>
        <strain evidence="2">GKU 128</strain>
    </source>
</reference>
<dbReference type="AlphaFoldDB" id="A0A939TBP4"/>
<dbReference type="PROSITE" id="PS50943">
    <property type="entry name" value="HTH_CROC1"/>
    <property type="match status" value="1"/>
</dbReference>
<dbReference type="InterPro" id="IPR001387">
    <property type="entry name" value="Cro/C1-type_HTH"/>
</dbReference>
<dbReference type="CDD" id="cd00093">
    <property type="entry name" value="HTH_XRE"/>
    <property type="match status" value="1"/>
</dbReference>
<sequence>MSENAEVGARIAATRTARRLTQRQLAEQAHLGLSLLRKVEQGSRSATDRTLDALASALGVQPDSLLGRRVRTSSRVHDAIPAMRTAIDAYDLPEDGPVRPMVCLRQAVEETTWQRLSSHYTRLAENVPPLLAELARATQHPDDGVVREAATLLTVAYRSADAVAYKYGYYDLSARLIELMRWAASRAEDPALDATAAYVRTEVFFSSGNLAPGLRALEAALDAMPPFKSAAVTAAAGALHMRAAVLAARLTGDSDSADEHMANARRLAVDVPEGIYTGTAFGPASVHVHEISVAVELGNAARAVDIATRPIDLGALPAERRSHHHIEVARAQLWLGLRDEALASLQTARRIAPQHVREHPHVRQALLTLLRLHVSPPQALVAYAEWARAI</sequence>
<evidence type="ECO:0000259" key="1">
    <source>
        <dbReference type="PROSITE" id="PS50943"/>
    </source>
</evidence>
<protein>
    <submittedName>
        <fullName evidence="2">Helix-turn-helix transcriptional regulator</fullName>
    </submittedName>
</protein>
<dbReference type="GO" id="GO:0003677">
    <property type="term" value="F:DNA binding"/>
    <property type="evidence" value="ECO:0007669"/>
    <property type="project" value="InterPro"/>
</dbReference>
<dbReference type="Gene3D" id="1.10.260.40">
    <property type="entry name" value="lambda repressor-like DNA-binding domains"/>
    <property type="match status" value="1"/>
</dbReference>
<dbReference type="RefSeq" id="WP_208261776.1">
    <property type="nucleotide sequence ID" value="NZ_JAGEOJ010000022.1"/>
</dbReference>
<keyword evidence="3" id="KW-1185">Reference proteome</keyword>
<comment type="caution">
    <text evidence="2">The sequence shown here is derived from an EMBL/GenBank/DDBJ whole genome shotgun (WGS) entry which is preliminary data.</text>
</comment>
<name>A0A939TBP4_9ACTN</name>
<feature type="domain" description="HTH cro/C1-type" evidence="1">
    <location>
        <begin position="11"/>
        <end position="65"/>
    </location>
</feature>
<evidence type="ECO:0000313" key="2">
    <source>
        <dbReference type="EMBL" id="MBO2453757.1"/>
    </source>
</evidence>
<dbReference type="Pfam" id="PF01381">
    <property type="entry name" value="HTH_3"/>
    <property type="match status" value="1"/>
</dbReference>
<dbReference type="SMART" id="SM00530">
    <property type="entry name" value="HTH_XRE"/>
    <property type="match status" value="1"/>
</dbReference>
<dbReference type="EMBL" id="JAGEOJ010000022">
    <property type="protein sequence ID" value="MBO2453757.1"/>
    <property type="molecule type" value="Genomic_DNA"/>
</dbReference>
<organism evidence="2 3">
    <name type="scientific">Actinomadura barringtoniae</name>
    <dbReference type="NCBI Taxonomy" id="1427535"/>
    <lineage>
        <taxon>Bacteria</taxon>
        <taxon>Bacillati</taxon>
        <taxon>Actinomycetota</taxon>
        <taxon>Actinomycetes</taxon>
        <taxon>Streptosporangiales</taxon>
        <taxon>Thermomonosporaceae</taxon>
        <taxon>Actinomadura</taxon>
    </lineage>
</organism>
<dbReference type="SUPFAM" id="SSF47413">
    <property type="entry name" value="lambda repressor-like DNA-binding domains"/>
    <property type="match status" value="1"/>
</dbReference>
<gene>
    <name evidence="2" type="ORF">J4573_42175</name>
</gene>
<dbReference type="InterPro" id="IPR010982">
    <property type="entry name" value="Lambda_DNA-bd_dom_sf"/>
</dbReference>